<evidence type="ECO:0000256" key="1">
    <source>
        <dbReference type="ARBA" id="ARBA00022741"/>
    </source>
</evidence>
<dbReference type="GO" id="GO:0035556">
    <property type="term" value="P:intracellular signal transduction"/>
    <property type="evidence" value="ECO:0007669"/>
    <property type="project" value="TreeGrafter"/>
</dbReference>
<dbReference type="GO" id="GO:0005524">
    <property type="term" value="F:ATP binding"/>
    <property type="evidence" value="ECO:0007669"/>
    <property type="project" value="UniProtKB-KW"/>
</dbReference>
<dbReference type="Gene3D" id="1.10.510.10">
    <property type="entry name" value="Transferase(Phosphotransferase) domain 1"/>
    <property type="match status" value="1"/>
</dbReference>
<dbReference type="Proteomes" id="UP000095280">
    <property type="component" value="Unplaced"/>
</dbReference>
<reference evidence="4" key="1">
    <citation type="submission" date="2016-11" db="UniProtKB">
        <authorList>
            <consortium name="WormBaseParasite"/>
        </authorList>
    </citation>
    <scope>IDENTIFICATION</scope>
</reference>
<keyword evidence="1" id="KW-0547">Nucleotide-binding</keyword>
<dbReference type="WBParaSite" id="maker-unitig_19612-snap-gene-0.1-mRNA-1">
    <property type="protein sequence ID" value="maker-unitig_19612-snap-gene-0.1-mRNA-1"/>
    <property type="gene ID" value="maker-unitig_19612-snap-gene-0.1"/>
</dbReference>
<accession>A0A1I8F3W2</accession>
<dbReference type="SUPFAM" id="SSF56112">
    <property type="entry name" value="Protein kinase-like (PK-like)"/>
    <property type="match status" value="1"/>
</dbReference>
<organism evidence="3 4">
    <name type="scientific">Macrostomum lignano</name>
    <dbReference type="NCBI Taxonomy" id="282301"/>
    <lineage>
        <taxon>Eukaryota</taxon>
        <taxon>Metazoa</taxon>
        <taxon>Spiralia</taxon>
        <taxon>Lophotrochozoa</taxon>
        <taxon>Platyhelminthes</taxon>
        <taxon>Rhabditophora</taxon>
        <taxon>Macrostomorpha</taxon>
        <taxon>Macrostomida</taxon>
        <taxon>Macrostomidae</taxon>
        <taxon>Macrostomum</taxon>
    </lineage>
</organism>
<dbReference type="PANTHER" id="PTHR24346">
    <property type="entry name" value="MAP/MICROTUBULE AFFINITY-REGULATING KINASE"/>
    <property type="match status" value="1"/>
</dbReference>
<proteinExistence type="predicted"/>
<evidence type="ECO:0000313" key="3">
    <source>
        <dbReference type="Proteomes" id="UP000095280"/>
    </source>
</evidence>
<protein>
    <submittedName>
        <fullName evidence="4">PepX_C domain-containing protein</fullName>
    </submittedName>
</protein>
<sequence>MADGELLRTSCGSPNYAPPVISGKLYVDRKWTFASGGRVDFVRPLLCGSLPFDDEARATLFSKISLRPVPGAAYVSSWGHELLRMTLRVDPLKRASIEDIPGAHPGSRRLRVICSRRTWRHDWLHRQVHRGRSRRQVRRLRERSCTSLLSGDPPTSSG</sequence>
<evidence type="ECO:0000313" key="4">
    <source>
        <dbReference type="WBParaSite" id="maker-unitig_19612-snap-gene-0.1-mRNA-1"/>
    </source>
</evidence>
<dbReference type="AlphaFoldDB" id="A0A1I8F3W2"/>
<evidence type="ECO:0000256" key="2">
    <source>
        <dbReference type="ARBA" id="ARBA00022840"/>
    </source>
</evidence>
<dbReference type="GO" id="GO:0005737">
    <property type="term" value="C:cytoplasm"/>
    <property type="evidence" value="ECO:0007669"/>
    <property type="project" value="TreeGrafter"/>
</dbReference>
<dbReference type="InterPro" id="IPR011009">
    <property type="entry name" value="Kinase-like_dom_sf"/>
</dbReference>
<name>A0A1I8F3W2_9PLAT</name>
<keyword evidence="2" id="KW-0067">ATP-binding</keyword>
<keyword evidence="3" id="KW-1185">Reference proteome</keyword>
<dbReference type="PANTHER" id="PTHR24346:SF110">
    <property type="entry name" value="NON-SPECIFIC SERINE_THREONINE PROTEIN KINASE"/>
    <property type="match status" value="1"/>
</dbReference>
<dbReference type="GO" id="GO:0004674">
    <property type="term" value="F:protein serine/threonine kinase activity"/>
    <property type="evidence" value="ECO:0007669"/>
    <property type="project" value="TreeGrafter"/>
</dbReference>